<dbReference type="GO" id="GO:0005524">
    <property type="term" value="F:ATP binding"/>
    <property type="evidence" value="ECO:0007669"/>
    <property type="project" value="UniProtKB-UniRule"/>
</dbReference>
<evidence type="ECO:0000259" key="11">
    <source>
        <dbReference type="Pfam" id="PF21228"/>
    </source>
</evidence>
<name>A0A7J0GJM5_9ERIC</name>
<dbReference type="Proteomes" id="UP000585474">
    <property type="component" value="Unassembled WGS sequence"/>
</dbReference>
<dbReference type="OrthoDB" id="2014558at2759"/>
<comment type="caution">
    <text evidence="12">The sequence shown here is derived from an EMBL/GenBank/DDBJ whole genome shotgun (WGS) entry which is preliminary data.</text>
</comment>
<evidence type="ECO:0000256" key="2">
    <source>
        <dbReference type="ARBA" id="ARBA00022528"/>
    </source>
</evidence>
<protein>
    <recommendedName>
        <fullName evidence="9">Ribulose bisphosphate carboxylase/oxygenase activase, chloroplastic</fullName>
        <shortName evidence="9">RA</shortName>
        <shortName evidence="9">RuBisCO activase</shortName>
    </recommendedName>
</protein>
<feature type="domain" description="Ribulose bisphosphate carboxylase/oxygenase activase AAA helical" evidence="11">
    <location>
        <begin position="296"/>
        <end position="338"/>
    </location>
</feature>
<keyword evidence="5 9" id="KW-0067">ATP-binding</keyword>
<evidence type="ECO:0000313" key="13">
    <source>
        <dbReference type="Proteomes" id="UP000585474"/>
    </source>
</evidence>
<evidence type="ECO:0000313" key="12">
    <source>
        <dbReference type="EMBL" id="GFZ10962.1"/>
    </source>
</evidence>
<keyword evidence="4 9" id="KW-0547">Nucleotide-binding</keyword>
<gene>
    <name evidence="12" type="ORF">Acr_22g0003600</name>
</gene>
<keyword evidence="6" id="KW-0809">Transit peptide</keyword>
<keyword evidence="3 9" id="KW-0934">Plastid</keyword>
<keyword evidence="2 9" id="KW-0150">Chloroplast</keyword>
<keyword evidence="13" id="KW-1185">Reference proteome</keyword>
<dbReference type="AlphaFoldDB" id="A0A7J0GJM5"/>
<comment type="subcellular location">
    <subcellularLocation>
        <location evidence="1 9">Plastid</location>
        <location evidence="1 9">Chloroplast stroma</location>
    </subcellularLocation>
</comment>
<dbReference type="PANTHER" id="PTHR32429:SF32">
    <property type="entry name" value="RIBULOSE BISPHOSPHATE CARBOXYLASE_OXYGENASE ACTIVASE, CHLOROPLASTIC"/>
    <property type="match status" value="1"/>
</dbReference>
<dbReference type="InterPro" id="IPR048571">
    <property type="entry name" value="RuBisCO_activase_AAA_helical"/>
</dbReference>
<sequence>MATAISATGAVNRALFHLNGSSGGTYVPSPAFFGKGLKKVSSKANARPRASSGRFKVVAEVDEKKQTDKDRWKGLVYDMSDDQQDITRGKGMVDSLFQAPMGSGTHYAVMSSYDYISTGLRQYNLDNTMDGFYIAPAFMDKLVPLILGSIWGGKGQGKSFQCELVLAKMGINPIMMSAGELESGNAGEPAKLIRQRYREAADIIRKGKMCALFINDLDAGAGRLGGTTQYTVNNQMVNATLMNIADNPTNVQLPGMYNKEENPRVPIVVTGNDFSTLYAPLIRDGRMEKFYWAPTREDRIGICTGIFKTDHVPKEDIVKLVDTFPGQSIDFFGALRAREGPPTFEQPKMTLEKLLEYGSMLVQEQENVKRVQLADKYLSEAALGDANEDAIKRGTF</sequence>
<evidence type="ECO:0000256" key="6">
    <source>
        <dbReference type="ARBA" id="ARBA00022946"/>
    </source>
</evidence>
<dbReference type="InterPro" id="IPR044960">
    <property type="entry name" value="RCA-like"/>
</dbReference>
<evidence type="ECO:0000256" key="8">
    <source>
        <dbReference type="ARBA" id="ARBA00025781"/>
    </source>
</evidence>
<dbReference type="Gene3D" id="3.40.50.300">
    <property type="entry name" value="P-loop containing nucleotide triphosphate hydrolases"/>
    <property type="match status" value="1"/>
</dbReference>
<proteinExistence type="inferred from homology"/>
<dbReference type="GO" id="GO:0009570">
    <property type="term" value="C:chloroplast stroma"/>
    <property type="evidence" value="ECO:0007669"/>
    <property type="project" value="UniProtKB-SubCell"/>
</dbReference>
<evidence type="ECO:0000256" key="4">
    <source>
        <dbReference type="ARBA" id="ARBA00022741"/>
    </source>
</evidence>
<comment type="similarity">
    <text evidence="8 9">Belongs to the RuBisCO activase family.</text>
</comment>
<dbReference type="Pfam" id="PF21228">
    <property type="entry name" value="RuBisCO_activase_AAA_helical"/>
    <property type="match status" value="1"/>
</dbReference>
<dbReference type="InterPro" id="IPR027417">
    <property type="entry name" value="P-loop_NTPase"/>
</dbReference>
<dbReference type="EMBL" id="BJWL01000022">
    <property type="protein sequence ID" value="GFZ10962.1"/>
    <property type="molecule type" value="Genomic_DNA"/>
</dbReference>
<dbReference type="Pfam" id="PF00004">
    <property type="entry name" value="AAA"/>
    <property type="match status" value="1"/>
</dbReference>
<dbReference type="PANTHER" id="PTHR32429">
    <property type="match status" value="1"/>
</dbReference>
<accession>A0A7J0GJM5</accession>
<dbReference type="GO" id="GO:0046863">
    <property type="term" value="F:ribulose-1,5-bisphosphate carboxylase/oxygenase activator activity"/>
    <property type="evidence" value="ECO:0007669"/>
    <property type="project" value="UniProtKB-UniRule"/>
</dbReference>
<organism evidence="12 13">
    <name type="scientific">Actinidia rufa</name>
    <dbReference type="NCBI Taxonomy" id="165716"/>
    <lineage>
        <taxon>Eukaryota</taxon>
        <taxon>Viridiplantae</taxon>
        <taxon>Streptophyta</taxon>
        <taxon>Embryophyta</taxon>
        <taxon>Tracheophyta</taxon>
        <taxon>Spermatophyta</taxon>
        <taxon>Magnoliopsida</taxon>
        <taxon>eudicotyledons</taxon>
        <taxon>Gunneridae</taxon>
        <taxon>Pentapetalae</taxon>
        <taxon>asterids</taxon>
        <taxon>Ericales</taxon>
        <taxon>Actinidiaceae</taxon>
        <taxon>Actinidia</taxon>
    </lineage>
</organism>
<evidence type="ECO:0000256" key="3">
    <source>
        <dbReference type="ARBA" id="ARBA00022640"/>
    </source>
</evidence>
<dbReference type="SUPFAM" id="SSF52540">
    <property type="entry name" value="P-loop containing nucleoside triphosphate hydrolases"/>
    <property type="match status" value="1"/>
</dbReference>
<evidence type="ECO:0000256" key="5">
    <source>
        <dbReference type="ARBA" id="ARBA00022840"/>
    </source>
</evidence>
<evidence type="ECO:0000256" key="7">
    <source>
        <dbReference type="ARBA" id="ARBA00025556"/>
    </source>
</evidence>
<evidence type="ECO:0000256" key="9">
    <source>
        <dbReference type="RuleBase" id="RU369045"/>
    </source>
</evidence>
<evidence type="ECO:0000256" key="1">
    <source>
        <dbReference type="ARBA" id="ARBA00004470"/>
    </source>
</evidence>
<reference evidence="12 13" key="1">
    <citation type="submission" date="2019-07" db="EMBL/GenBank/DDBJ databases">
        <title>De Novo Assembly of kiwifruit Actinidia rufa.</title>
        <authorList>
            <person name="Sugita-Konishi S."/>
            <person name="Sato K."/>
            <person name="Mori E."/>
            <person name="Abe Y."/>
            <person name="Kisaki G."/>
            <person name="Hamano K."/>
            <person name="Suezawa K."/>
            <person name="Otani M."/>
            <person name="Fukuda T."/>
            <person name="Manabe T."/>
            <person name="Gomi K."/>
            <person name="Tabuchi M."/>
            <person name="Akimitsu K."/>
            <person name="Kataoka I."/>
        </authorList>
    </citation>
    <scope>NUCLEOTIDE SEQUENCE [LARGE SCALE GENOMIC DNA]</scope>
    <source>
        <strain evidence="13">cv. Fuchu</strain>
    </source>
</reference>
<dbReference type="GO" id="GO:0016887">
    <property type="term" value="F:ATP hydrolysis activity"/>
    <property type="evidence" value="ECO:0007669"/>
    <property type="project" value="UniProtKB-UniRule"/>
</dbReference>
<feature type="domain" description="ATPase AAA-type core" evidence="10">
    <location>
        <begin position="150"/>
        <end position="293"/>
    </location>
</feature>
<comment type="function">
    <text evidence="7 9">Activation of RuBisCO (ribulose-1,5-bisphosphate carboxylase/oxygenase; EC 4.1.1.39) involves the ATP-dependent carboxylation of the epsilon-amino group of lysine leading to a carbamate structure.</text>
</comment>
<evidence type="ECO:0000259" key="10">
    <source>
        <dbReference type="Pfam" id="PF00004"/>
    </source>
</evidence>
<dbReference type="Gene3D" id="1.10.8.1070">
    <property type="match status" value="2"/>
</dbReference>
<dbReference type="GO" id="GO:0009579">
    <property type="term" value="C:thylakoid"/>
    <property type="evidence" value="ECO:0007669"/>
    <property type="project" value="TreeGrafter"/>
</dbReference>
<dbReference type="InterPro" id="IPR003959">
    <property type="entry name" value="ATPase_AAA_core"/>
</dbReference>
<dbReference type="FunFam" id="3.40.50.300:FF:000258">
    <property type="entry name" value="Ribulose bisphosphate carboxylase/oxygenase activase, chloroplastic"/>
    <property type="match status" value="1"/>
</dbReference>